<dbReference type="Proteomes" id="UP000031643">
    <property type="component" value="Chromosome"/>
</dbReference>
<protein>
    <submittedName>
        <fullName evidence="1">Terminase, large subunit, putative</fullName>
    </submittedName>
</protein>
<dbReference type="STRING" id="1384459.GL4_0634"/>
<dbReference type="Gene3D" id="3.40.50.300">
    <property type="entry name" value="P-loop containing nucleotide triphosphate hydrolases"/>
    <property type="match status" value="1"/>
</dbReference>
<dbReference type="NCBIfam" id="TIGR01630">
    <property type="entry name" value="psiM2_ORF9"/>
    <property type="match status" value="1"/>
</dbReference>
<keyword evidence="2" id="KW-1185">Reference proteome</keyword>
<gene>
    <name evidence="1" type="ORF">GL4_0634</name>
</gene>
<dbReference type="Pfam" id="PF03237">
    <property type="entry name" value="Terminase_6N"/>
    <property type="match status" value="1"/>
</dbReference>
<proteinExistence type="predicted"/>
<dbReference type="KEGG" id="mcg:GL4_0634"/>
<reference evidence="1 2" key="1">
    <citation type="submission" date="2014-09" db="EMBL/GenBank/DDBJ databases">
        <title>Genome sequencing of Methyloceanibacter caenitepidi Gela4.</title>
        <authorList>
            <person name="Takeuchi M."/>
            <person name="Susumu S."/>
            <person name="Kamagata Y."/>
            <person name="Oshima K."/>
            <person name="Hattori M."/>
            <person name="Iwasaki W."/>
        </authorList>
    </citation>
    <scope>NUCLEOTIDE SEQUENCE [LARGE SCALE GENOMIC DNA]</scope>
    <source>
        <strain evidence="1 2">Gela4</strain>
    </source>
</reference>
<dbReference type="RefSeq" id="WP_045364437.1">
    <property type="nucleotide sequence ID" value="NZ_AP014648.1"/>
</dbReference>
<dbReference type="HOGENOM" id="CLU_028165_1_0_5"/>
<dbReference type="InterPro" id="IPR006517">
    <property type="entry name" value="Phage_terminase_lsu-like_C"/>
</dbReference>
<name>A0A0A8K0R4_9HYPH</name>
<dbReference type="AlphaFoldDB" id="A0A0A8K0R4"/>
<evidence type="ECO:0000313" key="2">
    <source>
        <dbReference type="Proteomes" id="UP000031643"/>
    </source>
</evidence>
<sequence>MTDLTQDEIYAKKQRLLWLTKRRLLVREAKDSLRVFMRLMLPDEEFPDDPYKSEYQDTAHGALLCEIVQDIEAGRRKRVAVSIPPQHGKTWHLSTFGPAWILGRNPRAKIIVGTYNETRADELGEAFRDLLLSDAYRQVFPNVEVSKSSKSKSAITLLVNGRAAGKIHFVSMQGTVTGRTAHYFFVDDPIKDDEEVQSDTYREKLWKRFFSVAYSRGSKKTRMVVVHTRWHADDLIGRLCDPNHVERGKLLKHNEKEWLYLNLSGVIYDPPLAEALGLVLKAQTDPEIVEAFGDRPCCALWEDEKPLDFYVAWKMAEPRTFTALVMGQPSVEDGEYFKAENLVEYDAHELPANLTIYGASDHAVTEEQRNDPNCIGCVGVDENDVIWVLPDLVWERQETDDTVEDLILQFKRHNPQLWWMEDELISKSFGPFLHKRMVEERVFVTIDPVRPSKKKKMRARAIQGRVAMNMVRFPRHAPWWQQAKSEMLQFPYGVHDDFVDWLSHIGMGLMKERRAMPAQPKPSLCVVGSPQWIMQQSNLRARAEKRAASNRGW</sequence>
<dbReference type="EMBL" id="AP014648">
    <property type="protein sequence ID" value="BAQ16097.1"/>
    <property type="molecule type" value="Genomic_DNA"/>
</dbReference>
<accession>A0A0A8K0R4</accession>
<evidence type="ECO:0000313" key="1">
    <source>
        <dbReference type="EMBL" id="BAQ16097.1"/>
    </source>
</evidence>
<organism evidence="1 2">
    <name type="scientific">Methyloceanibacter caenitepidi</name>
    <dbReference type="NCBI Taxonomy" id="1384459"/>
    <lineage>
        <taxon>Bacteria</taxon>
        <taxon>Pseudomonadati</taxon>
        <taxon>Pseudomonadota</taxon>
        <taxon>Alphaproteobacteria</taxon>
        <taxon>Hyphomicrobiales</taxon>
        <taxon>Hyphomicrobiaceae</taxon>
        <taxon>Methyloceanibacter</taxon>
    </lineage>
</organism>
<dbReference type="OrthoDB" id="9771580at2"/>
<dbReference type="InterPro" id="IPR027417">
    <property type="entry name" value="P-loop_NTPase"/>
</dbReference>